<dbReference type="Proteomes" id="UP000807159">
    <property type="component" value="Chromosome 10"/>
</dbReference>
<evidence type="ECO:0000313" key="2">
    <source>
        <dbReference type="EMBL" id="KAH8494933.1"/>
    </source>
</evidence>
<comment type="caution">
    <text evidence="2">The sequence shown here is derived from an EMBL/GenBank/DDBJ whole genome shotgun (WGS) entry which is preliminary data.</text>
</comment>
<dbReference type="PANTHER" id="PTHR36751:SF1">
    <property type="entry name" value="F3E22.8 PROTEIN"/>
    <property type="match status" value="1"/>
</dbReference>
<accession>A0A8T2XR68</accession>
<dbReference type="AlphaFoldDB" id="A0A8T2XR68"/>
<organism evidence="2 3">
    <name type="scientific">Populus deltoides</name>
    <name type="common">Eastern poplar</name>
    <name type="synonym">Eastern cottonwood</name>
    <dbReference type="NCBI Taxonomy" id="3696"/>
    <lineage>
        <taxon>Eukaryota</taxon>
        <taxon>Viridiplantae</taxon>
        <taxon>Streptophyta</taxon>
        <taxon>Embryophyta</taxon>
        <taxon>Tracheophyta</taxon>
        <taxon>Spermatophyta</taxon>
        <taxon>Magnoliopsida</taxon>
        <taxon>eudicotyledons</taxon>
        <taxon>Gunneridae</taxon>
        <taxon>Pentapetalae</taxon>
        <taxon>rosids</taxon>
        <taxon>fabids</taxon>
        <taxon>Malpighiales</taxon>
        <taxon>Salicaceae</taxon>
        <taxon>Saliceae</taxon>
        <taxon>Populus</taxon>
    </lineage>
</organism>
<reference evidence="2" key="1">
    <citation type="journal article" date="2021" name="J. Hered.">
        <title>Genome Assembly of Salicaceae Populus deltoides (Eastern Cottonwood) I-69 Based on Nanopore Sequencing and Hi-C Technologies.</title>
        <authorList>
            <person name="Bai S."/>
            <person name="Wu H."/>
            <person name="Zhang J."/>
            <person name="Pan Z."/>
            <person name="Zhao W."/>
            <person name="Li Z."/>
            <person name="Tong C."/>
        </authorList>
    </citation>
    <scope>NUCLEOTIDE SEQUENCE</scope>
    <source>
        <tissue evidence="2">Leaf</tissue>
    </source>
</reference>
<evidence type="ECO:0000313" key="3">
    <source>
        <dbReference type="Proteomes" id="UP000807159"/>
    </source>
</evidence>
<keyword evidence="3" id="KW-1185">Reference proteome</keyword>
<evidence type="ECO:0000256" key="1">
    <source>
        <dbReference type="SAM" id="MobiDB-lite"/>
    </source>
</evidence>
<feature type="region of interest" description="Disordered" evidence="1">
    <location>
        <begin position="55"/>
        <end position="84"/>
    </location>
</feature>
<feature type="compositionally biased region" description="Basic residues" evidence="1">
    <location>
        <begin position="57"/>
        <end position="73"/>
    </location>
</feature>
<sequence>MDVSLIADTLTIATQQTLGSANSLLLHRQNCINLADQSSQICAVVVDALAPPPVKSKTSRRTLLRKRRRTRRRSQTDGDSGGFGEEYGFFSGGDGIFGGGGGGDGGGFGGGGRGWNFDKFGGHDWDEPSWWFSSRSSGFAYGFVYEVIYWIALSNCVHFAFKKVVRIVADGIGDTERGKAVSMRLATATELAFPSGSYCLMLLELSLILFRIEGKRCRISVSAHFESIFLPPLSYPFPSLFSSELKGGRDIR</sequence>
<dbReference type="PANTHER" id="PTHR36751">
    <property type="entry name" value="F3E22.8 PROTEIN"/>
    <property type="match status" value="1"/>
</dbReference>
<proteinExistence type="predicted"/>
<dbReference type="EMBL" id="JACEGQ020000010">
    <property type="protein sequence ID" value="KAH8494933.1"/>
    <property type="molecule type" value="Genomic_DNA"/>
</dbReference>
<protein>
    <submittedName>
        <fullName evidence="2">Uncharacterized protein</fullName>
    </submittedName>
</protein>
<name>A0A8T2XR68_POPDE</name>
<gene>
    <name evidence="2" type="ORF">H0E87_018201</name>
</gene>